<feature type="domain" description="Sigma-54 factor interaction" evidence="6">
    <location>
        <begin position="192"/>
        <end position="421"/>
    </location>
</feature>
<dbReference type="SMART" id="SM00382">
    <property type="entry name" value="AAA"/>
    <property type="match status" value="1"/>
</dbReference>
<dbReference type="InterPro" id="IPR003593">
    <property type="entry name" value="AAA+_ATPase"/>
</dbReference>
<dbReference type="InterPro" id="IPR025944">
    <property type="entry name" value="Sigma_54_int_dom_CS"/>
</dbReference>
<dbReference type="InterPro" id="IPR025662">
    <property type="entry name" value="Sigma_54_int_dom_ATP-bd_1"/>
</dbReference>
<dbReference type="GO" id="GO:0006355">
    <property type="term" value="P:regulation of DNA-templated transcription"/>
    <property type="evidence" value="ECO:0007669"/>
    <property type="project" value="InterPro"/>
</dbReference>
<keyword evidence="4" id="KW-0238">DNA-binding</keyword>
<evidence type="ECO:0000256" key="3">
    <source>
        <dbReference type="ARBA" id="ARBA00023015"/>
    </source>
</evidence>
<dbReference type="InterPro" id="IPR002078">
    <property type="entry name" value="Sigma_54_int"/>
</dbReference>
<accession>A0A6P2D051</accession>
<keyword evidence="2" id="KW-0067">ATP-binding</keyword>
<dbReference type="Pfam" id="PF00158">
    <property type="entry name" value="Sigma54_activat"/>
    <property type="match status" value="1"/>
</dbReference>
<evidence type="ECO:0000313" key="8">
    <source>
        <dbReference type="Proteomes" id="UP000464178"/>
    </source>
</evidence>
<dbReference type="GO" id="GO:0043565">
    <property type="term" value="F:sequence-specific DNA binding"/>
    <property type="evidence" value="ECO:0007669"/>
    <property type="project" value="InterPro"/>
</dbReference>
<evidence type="ECO:0000256" key="4">
    <source>
        <dbReference type="ARBA" id="ARBA00023125"/>
    </source>
</evidence>
<dbReference type="InterPro" id="IPR009057">
    <property type="entry name" value="Homeodomain-like_sf"/>
</dbReference>
<dbReference type="Gene3D" id="1.10.8.60">
    <property type="match status" value="1"/>
</dbReference>
<evidence type="ECO:0000259" key="6">
    <source>
        <dbReference type="PROSITE" id="PS50045"/>
    </source>
</evidence>
<dbReference type="SUPFAM" id="SSF46689">
    <property type="entry name" value="Homeodomain-like"/>
    <property type="match status" value="1"/>
</dbReference>
<protein>
    <recommendedName>
        <fullName evidence="6">Sigma-54 factor interaction domain-containing protein</fullName>
    </recommendedName>
</protein>
<dbReference type="SUPFAM" id="SSF55781">
    <property type="entry name" value="GAF domain-like"/>
    <property type="match status" value="1"/>
</dbReference>
<dbReference type="AlphaFoldDB" id="A0A6P2D051"/>
<dbReference type="Gene3D" id="3.40.50.300">
    <property type="entry name" value="P-loop containing nucleotide triphosphate hydrolases"/>
    <property type="match status" value="1"/>
</dbReference>
<dbReference type="InterPro" id="IPR029016">
    <property type="entry name" value="GAF-like_dom_sf"/>
</dbReference>
<dbReference type="CDD" id="cd00009">
    <property type="entry name" value="AAA"/>
    <property type="match status" value="1"/>
</dbReference>
<dbReference type="EMBL" id="LR593886">
    <property type="protein sequence ID" value="VTR94519.1"/>
    <property type="molecule type" value="Genomic_DNA"/>
</dbReference>
<dbReference type="PANTHER" id="PTHR32071:SF123">
    <property type="entry name" value="DNA-BINDING TRANSCRIPTIONAL ACTIVATOR HYFR-RELATED"/>
    <property type="match status" value="1"/>
</dbReference>
<evidence type="ECO:0000256" key="5">
    <source>
        <dbReference type="ARBA" id="ARBA00023163"/>
    </source>
</evidence>
<evidence type="ECO:0000313" key="7">
    <source>
        <dbReference type="EMBL" id="VTR94519.1"/>
    </source>
</evidence>
<dbReference type="Gene3D" id="3.30.450.40">
    <property type="match status" value="1"/>
</dbReference>
<dbReference type="PANTHER" id="PTHR32071">
    <property type="entry name" value="TRANSCRIPTIONAL REGULATORY PROTEIN"/>
    <property type="match status" value="1"/>
</dbReference>
<dbReference type="GO" id="GO:0016829">
    <property type="term" value="F:lyase activity"/>
    <property type="evidence" value="ECO:0007669"/>
    <property type="project" value="UniProtKB-KW"/>
</dbReference>
<dbReference type="Pfam" id="PF25601">
    <property type="entry name" value="AAA_lid_14"/>
    <property type="match status" value="1"/>
</dbReference>
<dbReference type="PROSITE" id="PS50045">
    <property type="entry name" value="SIGMA54_INTERACT_4"/>
    <property type="match status" value="1"/>
</dbReference>
<dbReference type="InterPro" id="IPR002197">
    <property type="entry name" value="HTH_Fis"/>
</dbReference>
<dbReference type="Proteomes" id="UP000464178">
    <property type="component" value="Chromosome"/>
</dbReference>
<dbReference type="InterPro" id="IPR025943">
    <property type="entry name" value="Sigma_54_int_dom_ATP-bd_2"/>
</dbReference>
<keyword evidence="8" id="KW-1185">Reference proteome</keyword>
<dbReference type="Pfam" id="PF02954">
    <property type="entry name" value="HTH_8"/>
    <property type="match status" value="1"/>
</dbReference>
<sequence>MLLAVAQAVAAHTDLGALLRDLAAALGAHLPRGYLSFALLELHSHAGKLQFLEPLGGAAPPKPADTPTELPAAESPTAHVWDTQEPFWLDINANGRFRMLRAAFAKQGVQCACFVPLTTPRRKLGAMGFTSYLPVTPAPGDIDFAVQVGRLVALAVEGALTRQELERANARLAAEKLYLEEEIRTDRRMGEVVGASPALHVVLQQVGVVAPTDSAVLITGETGTGKELIARAVHRLSERRDRTFVKLNCAAIPTGLLESELFGHEKGAFTGAVERRLGRFELADGGTLFLDEVGDIPPELQPKLLRVLQEQEFERLGSAKTIKVNVRLVAATHRNLAKLVAEGKFRSDLYYRLHVFPVHLPALRERHEDIPELVRHFVALFAQRFGKKIGTIPPETMAALERYSWPGNVRELEHLVERAVILSIPGGELRVPLNDLISPESTDESTSEVPVLATRATLLESERELIRRALDECEWIIGGPSGAAARLGLKRTTLLSRMKKMGFTRPDRGSVE</sequence>
<keyword evidence="3" id="KW-0805">Transcription regulation</keyword>
<dbReference type="PROSITE" id="PS00676">
    <property type="entry name" value="SIGMA54_INTERACT_2"/>
    <property type="match status" value="1"/>
</dbReference>
<organism evidence="7 8">
    <name type="scientific">Gemmata massiliana</name>
    <dbReference type="NCBI Taxonomy" id="1210884"/>
    <lineage>
        <taxon>Bacteria</taxon>
        <taxon>Pseudomonadati</taxon>
        <taxon>Planctomycetota</taxon>
        <taxon>Planctomycetia</taxon>
        <taxon>Gemmatales</taxon>
        <taxon>Gemmataceae</taxon>
        <taxon>Gemmata</taxon>
    </lineage>
</organism>
<dbReference type="FunFam" id="3.40.50.300:FF:000006">
    <property type="entry name" value="DNA-binding transcriptional regulator NtrC"/>
    <property type="match status" value="1"/>
</dbReference>
<proteinExistence type="predicted"/>
<dbReference type="PROSITE" id="PS00675">
    <property type="entry name" value="SIGMA54_INTERACT_1"/>
    <property type="match status" value="1"/>
</dbReference>
<dbReference type="GO" id="GO:0005524">
    <property type="term" value="F:ATP binding"/>
    <property type="evidence" value="ECO:0007669"/>
    <property type="project" value="UniProtKB-KW"/>
</dbReference>
<dbReference type="PROSITE" id="PS00688">
    <property type="entry name" value="SIGMA54_INTERACT_3"/>
    <property type="match status" value="1"/>
</dbReference>
<dbReference type="KEGG" id="gms:SOIL9_31950"/>
<keyword evidence="7" id="KW-0456">Lyase</keyword>
<evidence type="ECO:0000256" key="2">
    <source>
        <dbReference type="ARBA" id="ARBA00022840"/>
    </source>
</evidence>
<dbReference type="InterPro" id="IPR058031">
    <property type="entry name" value="AAA_lid_NorR"/>
</dbReference>
<dbReference type="SUPFAM" id="SSF52540">
    <property type="entry name" value="P-loop containing nucleoside triphosphate hydrolases"/>
    <property type="match status" value="1"/>
</dbReference>
<reference evidence="7 8" key="1">
    <citation type="submission" date="2019-05" db="EMBL/GenBank/DDBJ databases">
        <authorList>
            <consortium name="Science for Life Laboratories"/>
        </authorList>
    </citation>
    <scope>NUCLEOTIDE SEQUENCE [LARGE SCALE GENOMIC DNA]</scope>
    <source>
        <strain evidence="7">Soil9</strain>
    </source>
</reference>
<dbReference type="InterPro" id="IPR027417">
    <property type="entry name" value="P-loop_NTPase"/>
</dbReference>
<evidence type="ECO:0000256" key="1">
    <source>
        <dbReference type="ARBA" id="ARBA00022741"/>
    </source>
</evidence>
<keyword evidence="5" id="KW-0804">Transcription</keyword>
<gene>
    <name evidence="7" type="ORF">SOIL9_31950</name>
</gene>
<dbReference type="Gene3D" id="1.10.10.60">
    <property type="entry name" value="Homeodomain-like"/>
    <property type="match status" value="1"/>
</dbReference>
<keyword evidence="1" id="KW-0547">Nucleotide-binding</keyword>
<name>A0A6P2D051_9BACT</name>